<organism evidence="7 8">
    <name type="scientific">Mycobacterium kiyosense</name>
    <dbReference type="NCBI Taxonomy" id="2871094"/>
    <lineage>
        <taxon>Bacteria</taxon>
        <taxon>Bacillati</taxon>
        <taxon>Actinomycetota</taxon>
        <taxon>Actinomycetes</taxon>
        <taxon>Mycobacteriales</taxon>
        <taxon>Mycobacteriaceae</taxon>
        <taxon>Mycobacterium</taxon>
    </lineage>
</organism>
<dbReference type="PANTHER" id="PTHR30055:SF240">
    <property type="entry name" value="HTH-TYPE TRANSCRIPTIONAL REGULATOR ACRR"/>
    <property type="match status" value="1"/>
</dbReference>
<feature type="DNA-binding region" description="H-T-H motif" evidence="4">
    <location>
        <begin position="33"/>
        <end position="52"/>
    </location>
</feature>
<dbReference type="Gene3D" id="1.10.357.10">
    <property type="entry name" value="Tetracycline Repressor, domain 2"/>
    <property type="match status" value="1"/>
</dbReference>
<sequence>MRRGARRAPDTVKELILKAAHDLFSAHGYHGTLTRQIAEKAGVGESVIFRNFGSKAELFETTILAPFNEFVDNWATTWDAKTTASADPMQVAEAFVKGFYGLVDQHRGLLSTLVAARISGTDPGLAAVATRVSERLANNLSTPRRVLLEHSEARNFRSLDAPVSVAVSVGSVLALVLLDDWVFPPDQRRPGKTRQINELTRMLLYGVTGGPRAQSDLPVGH</sequence>
<name>A0A9P3Q580_9MYCO</name>
<gene>
    <name evidence="7" type="ORF">Mkiyose1413_13980</name>
    <name evidence="6" type="ORF">SRL2020028_03060</name>
</gene>
<evidence type="ECO:0000256" key="1">
    <source>
        <dbReference type="ARBA" id="ARBA00023015"/>
    </source>
</evidence>
<evidence type="ECO:0000313" key="8">
    <source>
        <dbReference type="Proteomes" id="UP001064782"/>
    </source>
</evidence>
<dbReference type="GO" id="GO:0003700">
    <property type="term" value="F:DNA-binding transcription factor activity"/>
    <property type="evidence" value="ECO:0007669"/>
    <property type="project" value="TreeGrafter"/>
</dbReference>
<dbReference type="PANTHER" id="PTHR30055">
    <property type="entry name" value="HTH-TYPE TRANSCRIPTIONAL REGULATOR RUTR"/>
    <property type="match status" value="1"/>
</dbReference>
<proteinExistence type="predicted"/>
<dbReference type="Proteomes" id="UP001064782">
    <property type="component" value="Unassembled WGS sequence"/>
</dbReference>
<dbReference type="InterPro" id="IPR001647">
    <property type="entry name" value="HTH_TetR"/>
</dbReference>
<dbReference type="InterPro" id="IPR009057">
    <property type="entry name" value="Homeodomain-like_sf"/>
</dbReference>
<dbReference type="PRINTS" id="PR00455">
    <property type="entry name" value="HTHTETR"/>
</dbReference>
<evidence type="ECO:0000256" key="4">
    <source>
        <dbReference type="PROSITE-ProRule" id="PRU00335"/>
    </source>
</evidence>
<dbReference type="GeneID" id="83627382"/>
<feature type="domain" description="HTH tetR-type" evidence="5">
    <location>
        <begin position="10"/>
        <end position="70"/>
    </location>
</feature>
<evidence type="ECO:0000256" key="2">
    <source>
        <dbReference type="ARBA" id="ARBA00023125"/>
    </source>
</evidence>
<dbReference type="PROSITE" id="PS50977">
    <property type="entry name" value="HTH_TETR_2"/>
    <property type="match status" value="1"/>
</dbReference>
<keyword evidence="8" id="KW-1185">Reference proteome</keyword>
<dbReference type="Proteomes" id="UP001165663">
    <property type="component" value="Unassembled WGS sequence"/>
</dbReference>
<dbReference type="EMBL" id="BRXE01000001">
    <property type="protein sequence ID" value="GLB81050.1"/>
    <property type="molecule type" value="Genomic_DNA"/>
</dbReference>
<dbReference type="Gene3D" id="1.10.10.60">
    <property type="entry name" value="Homeodomain-like"/>
    <property type="match status" value="1"/>
</dbReference>
<evidence type="ECO:0000259" key="5">
    <source>
        <dbReference type="PROSITE" id="PS50977"/>
    </source>
</evidence>
<dbReference type="SUPFAM" id="SSF46689">
    <property type="entry name" value="Homeodomain-like"/>
    <property type="match status" value="1"/>
</dbReference>
<evidence type="ECO:0000313" key="7">
    <source>
        <dbReference type="EMBL" id="GLD29515.1"/>
    </source>
</evidence>
<evidence type="ECO:0000256" key="3">
    <source>
        <dbReference type="ARBA" id="ARBA00023163"/>
    </source>
</evidence>
<evidence type="ECO:0000313" key="6">
    <source>
        <dbReference type="EMBL" id="GLB81050.1"/>
    </source>
</evidence>
<keyword evidence="2 4" id="KW-0238">DNA-binding</keyword>
<dbReference type="AlphaFoldDB" id="A0A9P3Q580"/>
<dbReference type="Pfam" id="PF00440">
    <property type="entry name" value="TetR_N"/>
    <property type="match status" value="1"/>
</dbReference>
<keyword evidence="3" id="KW-0804">Transcription</keyword>
<comment type="caution">
    <text evidence="7">The sequence shown here is derived from an EMBL/GenBank/DDBJ whole genome shotgun (WGS) entry which is preliminary data.</text>
</comment>
<dbReference type="RefSeq" id="WP_236977046.1">
    <property type="nucleotide sequence ID" value="NZ_BRXE01000001.1"/>
</dbReference>
<dbReference type="GO" id="GO:0000976">
    <property type="term" value="F:transcription cis-regulatory region binding"/>
    <property type="evidence" value="ECO:0007669"/>
    <property type="project" value="TreeGrafter"/>
</dbReference>
<reference evidence="7" key="1">
    <citation type="submission" date="2022-08" db="EMBL/GenBank/DDBJ databases">
        <title>Mycobacterium kiyosense sp. nov., scotochromogenic slow-glowing species isolated from respiratory specimens.</title>
        <authorList>
            <person name="Fukano H."/>
            <person name="Kazumi Y."/>
            <person name="Sakagami N."/>
            <person name="Ato M."/>
            <person name="Mitarai S."/>
            <person name="Hoshino Y."/>
        </authorList>
    </citation>
    <scope>NUCLEOTIDE SEQUENCE</scope>
    <source>
        <strain evidence="7">1413</strain>
        <strain evidence="6">SRL2020-028</strain>
    </source>
</reference>
<dbReference type="InterPro" id="IPR050109">
    <property type="entry name" value="HTH-type_TetR-like_transc_reg"/>
</dbReference>
<keyword evidence="1" id="KW-0805">Transcription regulation</keyword>
<protein>
    <recommendedName>
        <fullName evidence="5">HTH tetR-type domain-containing protein</fullName>
    </recommendedName>
</protein>
<dbReference type="EMBL" id="BRZI01000006">
    <property type="protein sequence ID" value="GLD29515.1"/>
    <property type="molecule type" value="Genomic_DNA"/>
</dbReference>
<accession>A0A9P3Q580</accession>